<sequence length="38" mass="4109">MCVEVTHALFHLASTSEATAGDVTFKARRVLRAYLSVG</sequence>
<name>A0ABR6MPP0_9DEIO</name>
<reference evidence="1 2" key="1">
    <citation type="submission" date="2020-08" db="EMBL/GenBank/DDBJ databases">
        <title>Genomic Encyclopedia of Type Strains, Phase IV (KMG-IV): sequencing the most valuable type-strain genomes for metagenomic binning, comparative biology and taxonomic classification.</title>
        <authorList>
            <person name="Goeker M."/>
        </authorList>
    </citation>
    <scope>NUCLEOTIDE SEQUENCE [LARGE SCALE GENOMIC DNA]</scope>
    <source>
        <strain evidence="1 2">DSM 105434</strain>
    </source>
</reference>
<evidence type="ECO:0000313" key="2">
    <source>
        <dbReference type="Proteomes" id="UP000536909"/>
    </source>
</evidence>
<organism evidence="1 2">
    <name type="scientific">Deinococcus metallilatus</name>
    <dbReference type="NCBI Taxonomy" id="1211322"/>
    <lineage>
        <taxon>Bacteria</taxon>
        <taxon>Thermotogati</taxon>
        <taxon>Deinococcota</taxon>
        <taxon>Deinococci</taxon>
        <taxon>Deinococcales</taxon>
        <taxon>Deinococcaceae</taxon>
        <taxon>Deinococcus</taxon>
    </lineage>
</organism>
<gene>
    <name evidence="1" type="ORF">HNQ10_000507</name>
</gene>
<dbReference type="Proteomes" id="UP000536909">
    <property type="component" value="Unassembled WGS sequence"/>
</dbReference>
<comment type="caution">
    <text evidence="1">The sequence shown here is derived from an EMBL/GenBank/DDBJ whole genome shotgun (WGS) entry which is preliminary data.</text>
</comment>
<evidence type="ECO:0000313" key="1">
    <source>
        <dbReference type="EMBL" id="MBB5293694.1"/>
    </source>
</evidence>
<proteinExistence type="predicted"/>
<dbReference type="EMBL" id="JACHFV010000002">
    <property type="protein sequence ID" value="MBB5293694.1"/>
    <property type="molecule type" value="Genomic_DNA"/>
</dbReference>
<keyword evidence="2" id="KW-1185">Reference proteome</keyword>
<protein>
    <submittedName>
        <fullName evidence="1">Uncharacterized protein</fullName>
    </submittedName>
</protein>
<accession>A0ABR6MPP0</accession>